<organism evidence="2 3">
    <name type="scientific">Flavobacterium urumqiense</name>
    <dbReference type="NCBI Taxonomy" id="935224"/>
    <lineage>
        <taxon>Bacteria</taxon>
        <taxon>Pseudomonadati</taxon>
        <taxon>Bacteroidota</taxon>
        <taxon>Flavobacteriia</taxon>
        <taxon>Flavobacteriales</taxon>
        <taxon>Flavobacteriaceae</taxon>
        <taxon>Flavobacterium</taxon>
    </lineage>
</organism>
<keyword evidence="1" id="KW-1133">Transmembrane helix</keyword>
<feature type="transmembrane region" description="Helical" evidence="1">
    <location>
        <begin position="6"/>
        <end position="36"/>
    </location>
</feature>
<keyword evidence="1" id="KW-0472">Membrane</keyword>
<gene>
    <name evidence="2" type="ORF">SAMN04488130_103153</name>
</gene>
<keyword evidence="1" id="KW-0812">Transmembrane</keyword>
<dbReference type="AlphaFoldDB" id="A0A1H5VBY1"/>
<accession>A0A1H5VBY1</accession>
<protein>
    <submittedName>
        <fullName evidence="2">Uncharacterized protein</fullName>
    </submittedName>
</protein>
<evidence type="ECO:0000256" key="1">
    <source>
        <dbReference type="SAM" id="Phobius"/>
    </source>
</evidence>
<evidence type="ECO:0000313" key="3">
    <source>
        <dbReference type="Proteomes" id="UP000236737"/>
    </source>
</evidence>
<evidence type="ECO:0000313" key="2">
    <source>
        <dbReference type="EMBL" id="SEF84740.1"/>
    </source>
</evidence>
<sequence length="66" mass="7882">MRQEFLVLEIIALIISMIVFFCFKVRLVLTIVLFVLPMQYKIRRESFVVTDKSKNDFFIKNLHTAN</sequence>
<reference evidence="3" key="1">
    <citation type="submission" date="2016-10" db="EMBL/GenBank/DDBJ databases">
        <authorList>
            <person name="Varghese N."/>
            <person name="Submissions S."/>
        </authorList>
    </citation>
    <scope>NUCLEOTIDE SEQUENCE [LARGE SCALE GENOMIC DNA]</scope>
    <source>
        <strain evidence="3">CGMCC 1.9230</strain>
    </source>
</reference>
<dbReference type="EMBL" id="FNVP01000003">
    <property type="protein sequence ID" value="SEF84740.1"/>
    <property type="molecule type" value="Genomic_DNA"/>
</dbReference>
<name>A0A1H5VBY1_9FLAO</name>
<dbReference type="Proteomes" id="UP000236737">
    <property type="component" value="Unassembled WGS sequence"/>
</dbReference>
<proteinExistence type="predicted"/>
<keyword evidence="3" id="KW-1185">Reference proteome</keyword>